<proteinExistence type="predicted"/>
<dbReference type="AlphaFoldDB" id="A0A2T2ZXS4"/>
<dbReference type="InParanoid" id="A0A2T2ZXS4"/>
<dbReference type="EMBL" id="KZ678576">
    <property type="protein sequence ID" value="PSR79193.1"/>
    <property type="molecule type" value="Genomic_DNA"/>
</dbReference>
<dbReference type="Proteomes" id="UP000241462">
    <property type="component" value="Unassembled WGS sequence"/>
</dbReference>
<reference evidence="1 2" key="1">
    <citation type="journal article" date="2018" name="Mycol. Prog.">
        <title>Coniella lustricola, a new species from submerged detritus.</title>
        <authorList>
            <person name="Raudabaugh D.B."/>
            <person name="Iturriaga T."/>
            <person name="Carver A."/>
            <person name="Mondo S."/>
            <person name="Pangilinan J."/>
            <person name="Lipzen A."/>
            <person name="He G."/>
            <person name="Amirebrahimi M."/>
            <person name="Grigoriev I.V."/>
            <person name="Miller A.N."/>
        </authorList>
    </citation>
    <scope>NUCLEOTIDE SEQUENCE [LARGE SCALE GENOMIC DNA]</scope>
    <source>
        <strain evidence="1 2">B22-T-1</strain>
    </source>
</reference>
<gene>
    <name evidence="1" type="ORF">BD289DRAFT_105077</name>
</gene>
<evidence type="ECO:0000313" key="2">
    <source>
        <dbReference type="Proteomes" id="UP000241462"/>
    </source>
</evidence>
<keyword evidence="2" id="KW-1185">Reference proteome</keyword>
<accession>A0A2T2ZXS4</accession>
<name>A0A2T2ZXS4_9PEZI</name>
<sequence>MYQPIFLLPHSLRVLCIFSPFLLRSRPLAITPIVSRGTHQWFLCNSVLQITPTAIPCPHPASAGASLHVSNPLRHHMSWQVATMSSRSTRSPRSAWPGEAMLLACSLPSLSSPFRIVLRVHERLIYVVTYTSTLREGWTLLSLCTNKHIDSHYIIVQKLPPEYQVHQLHQTCIPYTEQRHISGKHSSSSISPSLL</sequence>
<evidence type="ECO:0000313" key="1">
    <source>
        <dbReference type="EMBL" id="PSR79193.1"/>
    </source>
</evidence>
<protein>
    <submittedName>
        <fullName evidence="1">Uncharacterized protein</fullName>
    </submittedName>
</protein>
<organism evidence="1 2">
    <name type="scientific">Coniella lustricola</name>
    <dbReference type="NCBI Taxonomy" id="2025994"/>
    <lineage>
        <taxon>Eukaryota</taxon>
        <taxon>Fungi</taxon>
        <taxon>Dikarya</taxon>
        <taxon>Ascomycota</taxon>
        <taxon>Pezizomycotina</taxon>
        <taxon>Sordariomycetes</taxon>
        <taxon>Sordariomycetidae</taxon>
        <taxon>Diaporthales</taxon>
        <taxon>Schizoparmaceae</taxon>
        <taxon>Coniella</taxon>
    </lineage>
</organism>